<dbReference type="Proteomes" id="UP000315017">
    <property type="component" value="Chromosome"/>
</dbReference>
<dbReference type="OrthoDB" id="233246at2"/>
<evidence type="ECO:0008006" key="4">
    <source>
        <dbReference type="Google" id="ProtNLM"/>
    </source>
</evidence>
<protein>
    <recommendedName>
        <fullName evidence="4">DUF1598 domain-containing protein</fullName>
    </recommendedName>
</protein>
<evidence type="ECO:0000313" key="2">
    <source>
        <dbReference type="EMBL" id="QDU31043.1"/>
    </source>
</evidence>
<dbReference type="InterPro" id="IPR011487">
    <property type="entry name" value="DUF1598"/>
</dbReference>
<evidence type="ECO:0000256" key="1">
    <source>
        <dbReference type="SAM" id="SignalP"/>
    </source>
</evidence>
<gene>
    <name evidence="2" type="ORF">ETAA8_61960</name>
</gene>
<feature type="chain" id="PRO_5022169787" description="DUF1598 domain-containing protein" evidence="1">
    <location>
        <begin position="34"/>
        <end position="581"/>
    </location>
</feature>
<dbReference type="KEGG" id="aagg:ETAA8_61960"/>
<accession>A0A517YLG2</accession>
<keyword evidence="3" id="KW-1185">Reference proteome</keyword>
<sequence precursor="true">MAARSKRANARGTGRLFFSFTAGWLIFATALSAQQPAGEQQIQDHLAAGEFGPAKAAAQDVGDARVRDRLLGDIAAAQANAGAKAGSLETAADISSDLARSGALQQVRKAAGSRWFGRGGGVQADFDPLIELITSTIEPDSWQDVGGPGSVSGFDGGVRVDALGLLRRMTPRTDAALETVRSSASQIGSSHNPRKKSVLRKISLNRLERELQLLQAAGKSPDETMKLLAGLQRIKYLLVYPETGDIVIAGPADDWRQNNEGRWVDIEKQRPIVQLDDLVVTFRNAFSAEPKFGCSINPTKPGLAEAQAVNDRWAAKGPMKPSQRAEFLEELRAGLGRQDIVVYGLDPQTRAARVMVEADYRMKLVGMGLEDGTLGVTSYLNSLDPKRHDLNNLSVLRWWFTLNYDSLQATESRDAFELKGPGVKVLSENEMLSEQGDRIHTGRSSEVNSLFAESFTKHFEILAAKYPVYAELRNVFDLALVAAVVRSHDLPGQVNWHLTHFGPDGTYEPELDFAPTKVDSVINHRIIEGKSLVAGVSGGVTVDARGLATKTAIKTDEYGLLKSERSASTPKELPRRHWWWD</sequence>
<organism evidence="2 3">
    <name type="scientific">Anatilimnocola aggregata</name>
    <dbReference type="NCBI Taxonomy" id="2528021"/>
    <lineage>
        <taxon>Bacteria</taxon>
        <taxon>Pseudomonadati</taxon>
        <taxon>Planctomycetota</taxon>
        <taxon>Planctomycetia</taxon>
        <taxon>Pirellulales</taxon>
        <taxon>Pirellulaceae</taxon>
        <taxon>Anatilimnocola</taxon>
    </lineage>
</organism>
<evidence type="ECO:0000313" key="3">
    <source>
        <dbReference type="Proteomes" id="UP000315017"/>
    </source>
</evidence>
<dbReference type="Pfam" id="PF07643">
    <property type="entry name" value="DUF1598"/>
    <property type="match status" value="1"/>
</dbReference>
<dbReference type="AlphaFoldDB" id="A0A517YLG2"/>
<keyword evidence="1" id="KW-0732">Signal</keyword>
<proteinExistence type="predicted"/>
<name>A0A517YLG2_9BACT</name>
<dbReference type="EMBL" id="CP036274">
    <property type="protein sequence ID" value="QDU31043.1"/>
    <property type="molecule type" value="Genomic_DNA"/>
</dbReference>
<feature type="signal peptide" evidence="1">
    <location>
        <begin position="1"/>
        <end position="33"/>
    </location>
</feature>
<reference evidence="2 3" key="1">
    <citation type="submission" date="2019-02" db="EMBL/GenBank/DDBJ databases">
        <title>Deep-cultivation of Planctomycetes and their phenomic and genomic characterization uncovers novel biology.</title>
        <authorList>
            <person name="Wiegand S."/>
            <person name="Jogler M."/>
            <person name="Boedeker C."/>
            <person name="Pinto D."/>
            <person name="Vollmers J."/>
            <person name="Rivas-Marin E."/>
            <person name="Kohn T."/>
            <person name="Peeters S.H."/>
            <person name="Heuer A."/>
            <person name="Rast P."/>
            <person name="Oberbeckmann S."/>
            <person name="Bunk B."/>
            <person name="Jeske O."/>
            <person name="Meyerdierks A."/>
            <person name="Storesund J.E."/>
            <person name="Kallscheuer N."/>
            <person name="Luecker S."/>
            <person name="Lage O.M."/>
            <person name="Pohl T."/>
            <person name="Merkel B.J."/>
            <person name="Hornburger P."/>
            <person name="Mueller R.-W."/>
            <person name="Bruemmer F."/>
            <person name="Labrenz M."/>
            <person name="Spormann A.M."/>
            <person name="Op den Camp H."/>
            <person name="Overmann J."/>
            <person name="Amann R."/>
            <person name="Jetten M.S.M."/>
            <person name="Mascher T."/>
            <person name="Medema M.H."/>
            <person name="Devos D.P."/>
            <person name="Kaster A.-K."/>
            <person name="Ovreas L."/>
            <person name="Rohde M."/>
            <person name="Galperin M.Y."/>
            <person name="Jogler C."/>
        </authorList>
    </citation>
    <scope>NUCLEOTIDE SEQUENCE [LARGE SCALE GENOMIC DNA]</scope>
    <source>
        <strain evidence="2 3">ETA_A8</strain>
    </source>
</reference>
<dbReference type="RefSeq" id="WP_145097521.1">
    <property type="nucleotide sequence ID" value="NZ_CP036274.1"/>
</dbReference>